<accession>A0A316U4D1</accession>
<evidence type="ECO:0000256" key="2">
    <source>
        <dbReference type="ARBA" id="ARBA00023002"/>
    </source>
</evidence>
<dbReference type="GO" id="GO:0016491">
    <property type="term" value="F:oxidoreductase activity"/>
    <property type="evidence" value="ECO:0007669"/>
    <property type="project" value="UniProtKB-KW"/>
</dbReference>
<feature type="region of interest" description="Disordered" evidence="3">
    <location>
        <begin position="558"/>
        <end position="577"/>
    </location>
</feature>
<feature type="compositionally biased region" description="Basic and acidic residues" evidence="3">
    <location>
        <begin position="558"/>
        <end position="569"/>
    </location>
</feature>
<reference evidence="5 6" key="1">
    <citation type="journal article" date="2018" name="Mol. Biol. Evol.">
        <title>Broad Genomic Sampling Reveals a Smut Pathogenic Ancestry of the Fungal Clade Ustilaginomycotina.</title>
        <authorList>
            <person name="Kijpornyongpan T."/>
            <person name="Mondo S.J."/>
            <person name="Barry K."/>
            <person name="Sandor L."/>
            <person name="Lee J."/>
            <person name="Lipzen A."/>
            <person name="Pangilinan J."/>
            <person name="LaButti K."/>
            <person name="Hainaut M."/>
            <person name="Henrissat B."/>
            <person name="Grigoriev I.V."/>
            <person name="Spatafora J.W."/>
            <person name="Aime M.C."/>
        </authorList>
    </citation>
    <scope>NUCLEOTIDE SEQUENCE [LARGE SCALE GENOMIC DNA]</scope>
    <source>
        <strain evidence="5 6">MCA 4718</strain>
    </source>
</reference>
<dbReference type="RefSeq" id="XP_025347267.1">
    <property type="nucleotide sequence ID" value="XM_025494377.1"/>
</dbReference>
<dbReference type="OrthoDB" id="5046242at2759"/>
<dbReference type="GO" id="GO:0006338">
    <property type="term" value="P:chromatin remodeling"/>
    <property type="evidence" value="ECO:0007669"/>
    <property type="project" value="TreeGrafter"/>
</dbReference>
<dbReference type="InterPro" id="IPR002937">
    <property type="entry name" value="Amino_oxidase"/>
</dbReference>
<dbReference type="Proteomes" id="UP000245942">
    <property type="component" value="Unassembled WGS sequence"/>
</dbReference>
<dbReference type="GO" id="GO:0050660">
    <property type="term" value="F:flavin adenine dinucleotide binding"/>
    <property type="evidence" value="ECO:0007669"/>
    <property type="project" value="TreeGrafter"/>
</dbReference>
<proteinExistence type="inferred from homology"/>
<dbReference type="Gene3D" id="3.50.50.60">
    <property type="entry name" value="FAD/NAD(P)-binding domain"/>
    <property type="match status" value="2"/>
</dbReference>
<evidence type="ECO:0000313" key="6">
    <source>
        <dbReference type="Proteomes" id="UP000245942"/>
    </source>
</evidence>
<sequence>MSSASARCYDCIIAGAGISGLAAAQRLTQAGRKVLILESRNRTGGRIHSVETSSGTTVGAPQGSEGGADASGSGQQRTEPSSSRSSASSSVTTSTKLIDLGASFVHGIIDNPLTELSHKVPFDLHLPSLADGSEALAAYPPEAHGKMRDGEEAARLEYLSHLVTFERLHEYAQRGGPHGLAPEPSEEDSIWSELLRQQSGNGKADKEGVWRGIDAPTRKEVLKMAGLWSGWTGAELKDVSLKYWGWEREFRGEDAVVLPGYRKLVDYHVRLIEEAGGEIRLQSKVDKVELLEEEERVSIQIIGDDQSRETFEAKYFLCSLPLGVMQQSPPHFNPPLPSRRVAALNRLGMGLLNKIVLTYPTAWWHSSSSSSPEAQAKKGSNSEWLALLGDDEDLPEDASPLERLRRGRLFGQDYSRINQSPTILFFIGPPLAQGIESLEDGVIEEVVHKRLVSCLAPKGEEDKVPSPSARHITRWLSDPHSRGSYSYFPNRISPHSSAEGGGQESREGGGPLDMLECARPLWSERLGFCGEHTEENHFASVHGPLLTGWREARRLESLLKEEEGKKEEGTGDWEVVP</sequence>
<evidence type="ECO:0000259" key="4">
    <source>
        <dbReference type="Pfam" id="PF01593"/>
    </source>
</evidence>
<feature type="compositionally biased region" description="Polar residues" evidence="3">
    <location>
        <begin position="50"/>
        <end position="59"/>
    </location>
</feature>
<evidence type="ECO:0000256" key="3">
    <source>
        <dbReference type="SAM" id="MobiDB-lite"/>
    </source>
</evidence>
<dbReference type="EMBL" id="KZ819329">
    <property type="protein sequence ID" value="PWN20107.1"/>
    <property type="molecule type" value="Genomic_DNA"/>
</dbReference>
<dbReference type="GO" id="GO:0003682">
    <property type="term" value="F:chromatin binding"/>
    <property type="evidence" value="ECO:0007669"/>
    <property type="project" value="TreeGrafter"/>
</dbReference>
<dbReference type="GeneID" id="37016111"/>
<dbReference type="InterPro" id="IPR050281">
    <property type="entry name" value="Flavin_monoamine_oxidase"/>
</dbReference>
<feature type="domain" description="Amine oxidase" evidence="4">
    <location>
        <begin position="93"/>
        <end position="555"/>
    </location>
</feature>
<organism evidence="5 6">
    <name type="scientific">Pseudomicrostroma glucosiphilum</name>
    <dbReference type="NCBI Taxonomy" id="1684307"/>
    <lineage>
        <taxon>Eukaryota</taxon>
        <taxon>Fungi</taxon>
        <taxon>Dikarya</taxon>
        <taxon>Basidiomycota</taxon>
        <taxon>Ustilaginomycotina</taxon>
        <taxon>Exobasidiomycetes</taxon>
        <taxon>Microstromatales</taxon>
        <taxon>Microstromatales incertae sedis</taxon>
        <taxon>Pseudomicrostroma</taxon>
    </lineage>
</organism>
<feature type="region of interest" description="Disordered" evidence="3">
    <location>
        <begin position="46"/>
        <end position="92"/>
    </location>
</feature>
<dbReference type="SUPFAM" id="SSF54373">
    <property type="entry name" value="FAD-linked reductases, C-terminal domain"/>
    <property type="match status" value="1"/>
</dbReference>
<dbReference type="PANTHER" id="PTHR10742">
    <property type="entry name" value="FLAVIN MONOAMINE OXIDASE"/>
    <property type="match status" value="1"/>
</dbReference>
<evidence type="ECO:0000256" key="1">
    <source>
        <dbReference type="ARBA" id="ARBA00005995"/>
    </source>
</evidence>
<dbReference type="SUPFAM" id="SSF51905">
    <property type="entry name" value="FAD/NAD(P)-binding domain"/>
    <property type="match status" value="1"/>
</dbReference>
<comment type="similarity">
    <text evidence="1">Belongs to the flavin monoamine oxidase family.</text>
</comment>
<feature type="region of interest" description="Disordered" evidence="3">
    <location>
        <begin position="490"/>
        <end position="512"/>
    </location>
</feature>
<dbReference type="Pfam" id="PF01593">
    <property type="entry name" value="Amino_oxidase"/>
    <property type="match status" value="2"/>
</dbReference>
<dbReference type="AlphaFoldDB" id="A0A316U4D1"/>
<dbReference type="STRING" id="1684307.A0A316U4D1"/>
<feature type="domain" description="Amine oxidase" evidence="4">
    <location>
        <begin position="18"/>
        <end position="57"/>
    </location>
</feature>
<keyword evidence="2" id="KW-0560">Oxidoreductase</keyword>
<name>A0A316U4D1_9BASI</name>
<evidence type="ECO:0000313" key="5">
    <source>
        <dbReference type="EMBL" id="PWN20107.1"/>
    </source>
</evidence>
<feature type="compositionally biased region" description="Gly residues" evidence="3">
    <location>
        <begin position="499"/>
        <end position="511"/>
    </location>
</feature>
<dbReference type="Gene3D" id="3.90.660.10">
    <property type="match status" value="1"/>
</dbReference>
<dbReference type="InterPro" id="IPR036188">
    <property type="entry name" value="FAD/NAD-bd_sf"/>
</dbReference>
<feature type="compositionally biased region" description="Low complexity" evidence="3">
    <location>
        <begin position="67"/>
        <end position="92"/>
    </location>
</feature>
<dbReference type="PANTHER" id="PTHR10742:SF386">
    <property type="entry name" value="LYSINE-SPECIFIC HISTONE DEMETHYLASE 1A"/>
    <property type="match status" value="1"/>
</dbReference>
<gene>
    <name evidence="5" type="ORF">BCV69DRAFT_299852</name>
</gene>
<protein>
    <submittedName>
        <fullName evidence="5">Amine oxidase</fullName>
    </submittedName>
</protein>
<keyword evidence="6" id="KW-1185">Reference proteome</keyword>